<name>A0AA43QZA3_9LECA</name>
<feature type="compositionally biased region" description="Basic and acidic residues" evidence="1">
    <location>
        <begin position="177"/>
        <end position="204"/>
    </location>
</feature>
<comment type="caution">
    <text evidence="2">The sequence shown here is derived from an EMBL/GenBank/DDBJ whole genome shotgun (WGS) entry which is preliminary data.</text>
</comment>
<dbReference type="InterPro" id="IPR044688">
    <property type="entry name" value="SCI-1-like"/>
</dbReference>
<keyword evidence="3" id="KW-1185">Reference proteome</keyword>
<feature type="region of interest" description="Disordered" evidence="1">
    <location>
        <begin position="174"/>
        <end position="252"/>
    </location>
</feature>
<accession>A0AA43QZA3</accession>
<feature type="region of interest" description="Disordered" evidence="1">
    <location>
        <begin position="77"/>
        <end position="134"/>
    </location>
</feature>
<dbReference type="AlphaFoldDB" id="A0AA43QZA3"/>
<dbReference type="EMBL" id="JAPUFD010000022">
    <property type="protein sequence ID" value="MDI1493025.1"/>
    <property type="molecule type" value="Genomic_DNA"/>
</dbReference>
<reference evidence="2" key="1">
    <citation type="journal article" date="2023" name="Genome Biol. Evol.">
        <title>First Whole Genome Sequence and Flow Cytometry Genome Size Data for the Lichen-Forming Fungus Ramalina farinacea (Ascomycota).</title>
        <authorList>
            <person name="Llewellyn T."/>
            <person name="Mian S."/>
            <person name="Hill R."/>
            <person name="Leitch I.J."/>
            <person name="Gaya E."/>
        </authorList>
    </citation>
    <scope>NUCLEOTIDE SEQUENCE</scope>
    <source>
        <strain evidence="2">LIQ254RAFAR</strain>
    </source>
</reference>
<sequence>MSLEPLPFKARAISKRDFKSYEAMFELYLDIQKHKVLQELPETEVKGRWKSFVGKWNRGELAEGWYDPATLDKANASAASFDDRERAVERADASQSPTGMSNAIDKSDESDEDDVGPTLPQSASGAFYGGSRLGPAIPNTQDLALQRGNAELELEASENRRDDLRYDRRMERRHQKERLEELAPRAEAGTKDRMLEKKRERTDSNRAFATGKTEAGGVEDVADRDLLGGEDEGIDSLKRRQKDMERKKNDRELRKEEIMRARAEEREERVRAYKEKEASTMSGLIALAKARFG</sequence>
<dbReference type="PANTHER" id="PTHR34117">
    <property type="entry name" value="STYLE CELL-CYCLE INHIBITOR 1"/>
    <property type="match status" value="1"/>
</dbReference>
<organism evidence="2 3">
    <name type="scientific">Ramalina farinacea</name>
    <dbReference type="NCBI Taxonomy" id="258253"/>
    <lineage>
        <taxon>Eukaryota</taxon>
        <taxon>Fungi</taxon>
        <taxon>Dikarya</taxon>
        <taxon>Ascomycota</taxon>
        <taxon>Pezizomycotina</taxon>
        <taxon>Lecanoromycetes</taxon>
        <taxon>OSLEUM clade</taxon>
        <taxon>Lecanoromycetidae</taxon>
        <taxon>Lecanorales</taxon>
        <taxon>Lecanorineae</taxon>
        <taxon>Ramalinaceae</taxon>
        <taxon>Ramalina</taxon>
    </lineage>
</organism>
<dbReference type="Proteomes" id="UP001161017">
    <property type="component" value="Unassembled WGS sequence"/>
</dbReference>
<protein>
    <submittedName>
        <fullName evidence="2">Uncharacterized protein</fullName>
    </submittedName>
</protein>
<evidence type="ECO:0000313" key="3">
    <source>
        <dbReference type="Proteomes" id="UP001161017"/>
    </source>
</evidence>
<proteinExistence type="predicted"/>
<feature type="compositionally biased region" description="Basic and acidic residues" evidence="1">
    <location>
        <begin position="235"/>
        <end position="252"/>
    </location>
</feature>
<gene>
    <name evidence="2" type="ORF">OHK93_004809</name>
</gene>
<feature type="compositionally biased region" description="Basic and acidic residues" evidence="1">
    <location>
        <begin position="81"/>
        <end position="92"/>
    </location>
</feature>
<evidence type="ECO:0000313" key="2">
    <source>
        <dbReference type="EMBL" id="MDI1493025.1"/>
    </source>
</evidence>
<dbReference type="PANTHER" id="PTHR34117:SF1">
    <property type="entry name" value="STYLE CELL-CYCLE INHIBITOR 1"/>
    <property type="match status" value="1"/>
</dbReference>
<evidence type="ECO:0000256" key="1">
    <source>
        <dbReference type="SAM" id="MobiDB-lite"/>
    </source>
</evidence>